<dbReference type="PANTHER" id="PTHR42916:SF1">
    <property type="entry name" value="PROTEIN PHYLLO, CHLOROPLASTIC"/>
    <property type="match status" value="1"/>
</dbReference>
<keyword evidence="2" id="KW-0479">Metal-binding</keyword>
<keyword evidence="1" id="KW-0808">Transferase</keyword>
<evidence type="ECO:0000256" key="3">
    <source>
        <dbReference type="ARBA" id="ARBA00022842"/>
    </source>
</evidence>
<evidence type="ECO:0000313" key="7">
    <source>
        <dbReference type="EMBL" id="KAA3799509.1"/>
    </source>
</evidence>
<name>A0A515IYK1_BACOV</name>
<dbReference type="GO" id="GO:0046872">
    <property type="term" value="F:metal ion binding"/>
    <property type="evidence" value="ECO:0007669"/>
    <property type="project" value="UniProtKB-KW"/>
</dbReference>
<keyword evidence="3" id="KW-0460">Magnesium</keyword>
<evidence type="ECO:0000256" key="4">
    <source>
        <dbReference type="ARBA" id="ARBA00023052"/>
    </source>
</evidence>
<dbReference type="Pfam" id="PF02776">
    <property type="entry name" value="TPP_enzyme_N"/>
    <property type="match status" value="1"/>
</dbReference>
<feature type="domain" description="Thiamine pyrophosphate enzyme N-terminal TPP-binding" evidence="6">
    <location>
        <begin position="13"/>
        <end position="119"/>
    </location>
</feature>
<dbReference type="PIRSF" id="PIRSF004983">
    <property type="entry name" value="MenD"/>
    <property type="match status" value="1"/>
</dbReference>
<dbReference type="EMBL" id="CP041395">
    <property type="protein sequence ID" value="QDM12306.1"/>
    <property type="molecule type" value="Genomic_DNA"/>
</dbReference>
<evidence type="ECO:0000313" key="12">
    <source>
        <dbReference type="Proteomes" id="UP000460135"/>
    </source>
</evidence>
<reference evidence="9" key="4">
    <citation type="submission" date="2019-07" db="EMBL/GenBank/DDBJ databases">
        <authorList>
            <person name="Ross B.D."/>
            <person name="Verster A.J."/>
            <person name="Radey M.C."/>
            <person name="Schmidtke D.T."/>
            <person name="Pope C.E."/>
            <person name="Hoffman L.R."/>
            <person name="Hajjar A."/>
            <person name="Peterson S.B."/>
            <person name="Borenstein E."/>
            <person name="Mougous J.D."/>
        </authorList>
    </citation>
    <scope>NUCLEOTIDE SEQUENCE</scope>
    <source>
        <strain evidence="9">3725 D1 iv</strain>
    </source>
</reference>
<dbReference type="SUPFAM" id="SSF52518">
    <property type="entry name" value="Thiamin diphosphate-binding fold (THDP-binding)"/>
    <property type="match status" value="2"/>
</dbReference>
<dbReference type="Gene3D" id="3.40.50.970">
    <property type="match status" value="2"/>
</dbReference>
<proteinExistence type="predicted"/>
<keyword evidence="4" id="KW-0786">Thiamine pyrophosphate</keyword>
<evidence type="ECO:0000313" key="9">
    <source>
        <dbReference type="EMBL" id="QDM12306.1"/>
    </source>
</evidence>
<evidence type="ECO:0000256" key="5">
    <source>
        <dbReference type="ARBA" id="ARBA00023211"/>
    </source>
</evidence>
<reference evidence="9" key="2">
    <citation type="journal article" date="2018" name="Nature">
        <title>Human gut bacteria contain acquired interbacterial defence systems.</title>
        <authorList>
            <person name="Ross B.D."/>
            <person name="Verster A.J."/>
            <person name="Radey M.C."/>
            <person name="Schmidtke D.T."/>
            <person name="Pope C.E."/>
            <person name="Hoffman L.R."/>
            <person name="Hajjar A."/>
            <person name="Peterson S.B."/>
            <person name="Borenstein E."/>
            <person name="Mougous J."/>
        </authorList>
    </citation>
    <scope>NUCLEOTIDE SEQUENCE</scope>
    <source>
        <strain evidence="9">3725 D1 iv</strain>
    </source>
</reference>
<evidence type="ECO:0000256" key="2">
    <source>
        <dbReference type="ARBA" id="ARBA00022723"/>
    </source>
</evidence>
<accession>A0A515IYK1</accession>
<evidence type="ECO:0000256" key="1">
    <source>
        <dbReference type="ARBA" id="ARBA00022679"/>
    </source>
</evidence>
<dbReference type="AlphaFoldDB" id="A0A515IYK1"/>
<dbReference type="EMBL" id="VWLX01000025">
    <property type="protein sequence ID" value="KAA3799509.1"/>
    <property type="molecule type" value="Genomic_DNA"/>
</dbReference>
<gene>
    <name evidence="9" type="ORF">DYI28_28380</name>
    <name evidence="8" type="ORF">F3D71_08170</name>
    <name evidence="7" type="ORF">F3F51_24480</name>
</gene>
<dbReference type="Proteomes" id="UP000460135">
    <property type="component" value="Unassembled WGS sequence"/>
</dbReference>
<dbReference type="EMBL" id="VWLE01000081">
    <property type="protein sequence ID" value="KAA3952765.1"/>
    <property type="molecule type" value="Genomic_DNA"/>
</dbReference>
<dbReference type="InterPro" id="IPR004433">
    <property type="entry name" value="MenaQ_synth_MenD"/>
</dbReference>
<evidence type="ECO:0000259" key="6">
    <source>
        <dbReference type="Pfam" id="PF02776"/>
    </source>
</evidence>
<reference evidence="11 12" key="3">
    <citation type="journal article" date="2019" name="Nat. Med.">
        <title>A library of human gut bacterial isolates paired with longitudinal multiomics data enables mechanistic microbiome research.</title>
        <authorList>
            <person name="Poyet M."/>
            <person name="Groussin M."/>
            <person name="Gibbons S.M."/>
            <person name="Avila-Pacheco J."/>
            <person name="Jiang X."/>
            <person name="Kearney S.M."/>
            <person name="Perrotta A.R."/>
            <person name="Berdy B."/>
            <person name="Zhao S."/>
            <person name="Lieberman T.D."/>
            <person name="Swanson P.K."/>
            <person name="Smith M."/>
            <person name="Roesemann S."/>
            <person name="Alexander J.E."/>
            <person name="Rich S.A."/>
            <person name="Livny J."/>
            <person name="Vlamakis H."/>
            <person name="Clish C."/>
            <person name="Bullock K."/>
            <person name="Deik A."/>
            <person name="Scott J."/>
            <person name="Pierce K.A."/>
            <person name="Xavier R.J."/>
            <person name="Alm E.J."/>
        </authorList>
    </citation>
    <scope>NUCLEOTIDE SEQUENCE [LARGE SCALE GENOMIC DNA]</scope>
    <source>
        <strain evidence="8 11">BIOML-A163</strain>
        <strain evidence="7 12">BIOML-A183</strain>
    </source>
</reference>
<dbReference type="InterPro" id="IPR012001">
    <property type="entry name" value="Thiamin_PyroP_enz_TPP-bd_dom"/>
</dbReference>
<reference evidence="10" key="1">
    <citation type="journal article" date="2018" name="J. Anim. Genet.">
        <title>Acquired interbacterial defense systems protect against interspecies antagonism in the human gut microbiome.</title>
        <authorList>
            <person name="Ross B.D."/>
            <person name="Verster A.J."/>
            <person name="Radey M.C."/>
            <person name="Schmidtke D.T."/>
            <person name="Pope C.E."/>
            <person name="Hoffman L.R."/>
            <person name="Hajjar A."/>
            <person name="Peterson S.B."/>
            <person name="Borenstein E."/>
            <person name="Mougous J."/>
        </authorList>
    </citation>
    <scope>NUCLEOTIDE SEQUENCE [LARGE SCALE GENOMIC DNA]</scope>
    <source>
        <strain evidence="10">3725 D1 iv</strain>
    </source>
</reference>
<keyword evidence="5" id="KW-0464">Manganese</keyword>
<evidence type="ECO:0000313" key="10">
    <source>
        <dbReference type="Proteomes" id="UP000318823"/>
    </source>
</evidence>
<sequence length="580" mass="64803">MRKSMNTHYSSEKGIQILVKLLKEHHIKRVITSPGGTNMMLNASLMYDGSFEMYSSVDERSAAYMACGMAEESGEPVMITCTGATAARNYMPGLTEAYYRKLPILVVTGTQDLRRLGNLYDQVTDRSMHPNDILTFSTYIPTVRDDKDADSAALKINQAISALTLHGGGPAHINLETVYSRDLSVTCLSPVKVVKRISYDDELPTLPQGRIAIFIGSHRTFTEDATMSIDRFCENHNAVVFCDHTSGYKGRFRQLDALLSLKGAKCLDNIRLLIHLGEISGDHFNMGAYAKEVWRVNKDGQLRDRYGKLTYLFEMSDKHFFESYANKDCCPGISFIQECRADYNKMYDELPELPLSNIWMAKTLAPKIPESSIIHFGILTSLRSWNFFEVSNSIQSASNVGGFGTDGILSSLLGASLVNPNKLHFCVIGDLAFFYDMNALGNRHLGNNLRILLVNNGKGCEFTHHLNPGHIFEENVNQYIAAAGHYGNQSPTLVRDYACNLGMDYLTANTKETFLANMEAFVNPVINNSCVFEVFTRDIDENEALKIMANVASMKHQIKEGIKSTVGEKGIKFIRDLIKK</sequence>
<evidence type="ECO:0000313" key="8">
    <source>
        <dbReference type="EMBL" id="KAA3952765.1"/>
    </source>
</evidence>
<dbReference type="Proteomes" id="UP000318823">
    <property type="component" value="Chromosome"/>
</dbReference>
<dbReference type="PANTHER" id="PTHR42916">
    <property type="entry name" value="2-SUCCINYL-5-ENOLPYRUVYL-6-HYDROXY-3-CYCLOHEXENE-1-CARBOXYLATE SYNTHASE"/>
    <property type="match status" value="1"/>
</dbReference>
<dbReference type="InterPro" id="IPR029061">
    <property type="entry name" value="THDP-binding"/>
</dbReference>
<organism evidence="8 11">
    <name type="scientific">Bacteroides ovatus</name>
    <dbReference type="NCBI Taxonomy" id="28116"/>
    <lineage>
        <taxon>Bacteria</taxon>
        <taxon>Pseudomonadati</taxon>
        <taxon>Bacteroidota</taxon>
        <taxon>Bacteroidia</taxon>
        <taxon>Bacteroidales</taxon>
        <taxon>Bacteroidaceae</taxon>
        <taxon>Bacteroides</taxon>
    </lineage>
</organism>
<evidence type="ECO:0000313" key="11">
    <source>
        <dbReference type="Proteomes" id="UP000323717"/>
    </source>
</evidence>
<dbReference type="GO" id="GO:0070204">
    <property type="term" value="F:2-succinyl-5-enolpyruvyl-6-hydroxy-3-cyclohexene-1-carboxylic-acid synthase activity"/>
    <property type="evidence" value="ECO:0007669"/>
    <property type="project" value="InterPro"/>
</dbReference>
<protein>
    <submittedName>
        <fullName evidence="8">2-succinyl-5-enolpyruvyl-6-hydroxy-3-cyclohexene-1-carboxylate synthase</fullName>
    </submittedName>
</protein>
<dbReference type="Proteomes" id="UP000323717">
    <property type="component" value="Unassembled WGS sequence"/>
</dbReference>
<dbReference type="GO" id="GO:0030976">
    <property type="term" value="F:thiamine pyrophosphate binding"/>
    <property type="evidence" value="ECO:0007669"/>
    <property type="project" value="InterPro"/>
</dbReference>
<dbReference type="GO" id="GO:0009234">
    <property type="term" value="P:menaquinone biosynthetic process"/>
    <property type="evidence" value="ECO:0007669"/>
    <property type="project" value="InterPro"/>
</dbReference>